<gene>
    <name evidence="1" type="ORF">DFR69_102222</name>
</gene>
<evidence type="ECO:0000313" key="2">
    <source>
        <dbReference type="Proteomes" id="UP000246410"/>
    </source>
</evidence>
<sequence length="337" mass="37735">MTFLAQKQPVDERGRAMYAVARSIIRAQLDQLTKEDLEDLNRDRKDVTLRQLAKLSRLDRDKGMRGDGFEWAVHEAVLGEEPTVLEPIADAMGRASKRFRSMDKPTSLLFGYERAKYLGFMDAIVENADSEAVLLPDGRGRPYLFDGPWIRHAAQGVIAEPFLGERITKVWKTDLFISDESRHRHLAATIKSNHRQLEGGPGLRLAIVPESKDLSAGVRYSHAHQLWQVTLPDPNGFMGIFNDAYASVAEAIFTLGKHERGPYFLKPTPMGQRLQAQLEKFKNATVLEIEDALNAAAQQDLVGVENRLVSVDAPSWLHLNAARTPVIAAKPSFEKLD</sequence>
<protein>
    <submittedName>
        <fullName evidence="1">Uncharacterized protein</fullName>
    </submittedName>
</protein>
<dbReference type="AlphaFoldDB" id="A0A317NV06"/>
<accession>A0A317NV06</accession>
<evidence type="ECO:0000313" key="1">
    <source>
        <dbReference type="EMBL" id="PWV79160.1"/>
    </source>
</evidence>
<dbReference type="Proteomes" id="UP000246410">
    <property type="component" value="Unassembled WGS sequence"/>
</dbReference>
<reference evidence="1 2" key="1">
    <citation type="submission" date="2018-05" db="EMBL/GenBank/DDBJ databases">
        <title>Genomic Encyclopedia of Type Strains, Phase IV (KMG-IV): sequencing the most valuable type-strain genomes for metagenomic binning, comparative biology and taxonomic classification.</title>
        <authorList>
            <person name="Goeker M."/>
        </authorList>
    </citation>
    <scope>NUCLEOTIDE SEQUENCE [LARGE SCALE GENOMIC DNA]</scope>
    <source>
        <strain evidence="1 2">DSM 44717</strain>
    </source>
</reference>
<name>A0A317NV06_9NOCA</name>
<dbReference type="EMBL" id="QGTL01000002">
    <property type="protein sequence ID" value="PWV79160.1"/>
    <property type="molecule type" value="Genomic_DNA"/>
</dbReference>
<comment type="caution">
    <text evidence="1">The sequence shown here is derived from an EMBL/GenBank/DDBJ whole genome shotgun (WGS) entry which is preliminary data.</text>
</comment>
<keyword evidence="2" id="KW-1185">Reference proteome</keyword>
<organism evidence="1 2">
    <name type="scientific">Nocardia neocaledoniensis</name>
    <dbReference type="NCBI Taxonomy" id="236511"/>
    <lineage>
        <taxon>Bacteria</taxon>
        <taxon>Bacillati</taxon>
        <taxon>Actinomycetota</taxon>
        <taxon>Actinomycetes</taxon>
        <taxon>Mycobacteriales</taxon>
        <taxon>Nocardiaceae</taxon>
        <taxon>Nocardia</taxon>
    </lineage>
</organism>
<proteinExistence type="predicted"/>